<feature type="region of interest" description="Disordered" evidence="1">
    <location>
        <begin position="32"/>
        <end position="68"/>
    </location>
</feature>
<dbReference type="Pfam" id="PF11906">
    <property type="entry name" value="DUF3426"/>
    <property type="match status" value="1"/>
</dbReference>
<gene>
    <name evidence="3" type="ORF">FSC37_01205</name>
</gene>
<dbReference type="InterPro" id="IPR021834">
    <property type="entry name" value="DUF3426"/>
</dbReference>
<organism evidence="3 4">
    <name type="scientific">Piscinibacter aquaticus</name>
    <dbReference type="NCBI Taxonomy" id="392597"/>
    <lineage>
        <taxon>Bacteria</taxon>
        <taxon>Pseudomonadati</taxon>
        <taxon>Pseudomonadota</taxon>
        <taxon>Betaproteobacteria</taxon>
        <taxon>Burkholderiales</taxon>
        <taxon>Sphaerotilaceae</taxon>
        <taxon>Piscinibacter</taxon>
    </lineage>
</organism>
<accession>A0A5C6TZP2</accession>
<dbReference type="Proteomes" id="UP000321832">
    <property type="component" value="Unassembled WGS sequence"/>
</dbReference>
<sequence>MVQDQLKVSEGWVRCGRCNEVFNALEGLFDLDRDSPPEWSESKQMTPASAPFDEEREEEQPDPDLVDKIDEQLLGTSRRTGFGALTGLGGPDRSKKGPDFADARFDTDVPDDALAPLPDLTSARADGPSSIDPDEAPAFVREAEREARWQSSGMRRLLGLLAFALSLLLAGQAAHHYRDAVAARLLARRPPCTRGARGRAARSRRRGVWKTSSSSTALAKAAAGDAFRFSVVLRNRATTVAALPWLELTLTDANGELLARRALNPRELRARSAEIGPGAETTLQTTISTGALRVTGYTVEIFYP</sequence>
<feature type="compositionally biased region" description="Acidic residues" evidence="1">
    <location>
        <begin position="52"/>
        <end position="64"/>
    </location>
</feature>
<feature type="compositionally biased region" description="Basic and acidic residues" evidence="1">
    <location>
        <begin position="92"/>
        <end position="107"/>
    </location>
</feature>
<proteinExistence type="predicted"/>
<dbReference type="Pfam" id="PF13719">
    <property type="entry name" value="Zn_ribbon_5"/>
    <property type="match status" value="1"/>
</dbReference>
<comment type="caution">
    <text evidence="3">The sequence shown here is derived from an EMBL/GenBank/DDBJ whole genome shotgun (WGS) entry which is preliminary data.</text>
</comment>
<dbReference type="InterPro" id="IPR011723">
    <property type="entry name" value="Znf/thioredoxin_put"/>
</dbReference>
<keyword evidence="4" id="KW-1185">Reference proteome</keyword>
<evidence type="ECO:0000313" key="3">
    <source>
        <dbReference type="EMBL" id="TXC65241.1"/>
    </source>
</evidence>
<evidence type="ECO:0000313" key="4">
    <source>
        <dbReference type="Proteomes" id="UP000321832"/>
    </source>
</evidence>
<evidence type="ECO:0000256" key="1">
    <source>
        <dbReference type="SAM" id="MobiDB-lite"/>
    </source>
</evidence>
<name>A0A5C6TZP2_9BURK</name>
<evidence type="ECO:0000259" key="2">
    <source>
        <dbReference type="Pfam" id="PF13719"/>
    </source>
</evidence>
<reference evidence="3 4" key="1">
    <citation type="submission" date="2019-08" db="EMBL/GenBank/DDBJ databases">
        <authorList>
            <person name="Khan S.A."/>
            <person name="Jeon C.O."/>
            <person name="Jeong S.E."/>
        </authorList>
    </citation>
    <scope>NUCLEOTIDE SEQUENCE [LARGE SCALE GENOMIC DNA]</scope>
    <source>
        <strain evidence="4">IMCC1728</strain>
    </source>
</reference>
<feature type="domain" description="Zinc finger/thioredoxin putative" evidence="2">
    <location>
        <begin position="2"/>
        <end position="24"/>
    </location>
</feature>
<dbReference type="AlphaFoldDB" id="A0A5C6TZP2"/>
<dbReference type="EMBL" id="VOPW01000001">
    <property type="protein sequence ID" value="TXC65241.1"/>
    <property type="molecule type" value="Genomic_DNA"/>
</dbReference>
<protein>
    <submittedName>
        <fullName evidence="3">DUF3426 domain-containing protein</fullName>
    </submittedName>
</protein>
<feature type="region of interest" description="Disordered" evidence="1">
    <location>
        <begin position="80"/>
        <end position="115"/>
    </location>
</feature>